<dbReference type="Pfam" id="PF13873">
    <property type="entry name" value="Myb_DNA-bind_5"/>
    <property type="match status" value="1"/>
</dbReference>
<keyword evidence="8" id="KW-1185">Reference proteome</keyword>
<dbReference type="EMBL" id="VUJU01010759">
    <property type="protein sequence ID" value="KAF0713125.1"/>
    <property type="molecule type" value="Genomic_DNA"/>
</dbReference>
<evidence type="ECO:0000313" key="7">
    <source>
        <dbReference type="EMBL" id="KAF0713125.1"/>
    </source>
</evidence>
<sequence>MDEMNERKRKGYMSASQKEWLVEIMIQPEQNNLIKGKFTNNFTKKDCDAQWTSIALSLNSIPGGGVKCGADWKRAWSDLKTKTKNKNILIKKYANKTGGGPSCPIMMNNVDDKIISVVNPTTISGHQSVSESVVDFSINDHDISQCFDVSNVGQLPGQSNPKDQDISQCFDVSNVDQLPAQNSTNYLEDNLKVIHNKSVRANKWRKNPLTRNTIATKKQTKIMERQADSFEKIQNDIKEVAKYHIV</sequence>
<evidence type="ECO:0000259" key="6">
    <source>
        <dbReference type="Pfam" id="PF13873"/>
    </source>
</evidence>
<dbReference type="Proteomes" id="UP000478052">
    <property type="component" value="Unassembled WGS sequence"/>
</dbReference>
<keyword evidence="4" id="KW-0804">Transcription</keyword>
<organism evidence="7 8">
    <name type="scientific">Aphis craccivora</name>
    <name type="common">Cowpea aphid</name>
    <dbReference type="NCBI Taxonomy" id="307492"/>
    <lineage>
        <taxon>Eukaryota</taxon>
        <taxon>Metazoa</taxon>
        <taxon>Ecdysozoa</taxon>
        <taxon>Arthropoda</taxon>
        <taxon>Hexapoda</taxon>
        <taxon>Insecta</taxon>
        <taxon>Pterygota</taxon>
        <taxon>Neoptera</taxon>
        <taxon>Paraneoptera</taxon>
        <taxon>Hemiptera</taxon>
        <taxon>Sternorrhyncha</taxon>
        <taxon>Aphidomorpha</taxon>
        <taxon>Aphidoidea</taxon>
        <taxon>Aphididae</taxon>
        <taxon>Aphidini</taxon>
        <taxon>Aphis</taxon>
        <taxon>Aphis</taxon>
    </lineage>
</organism>
<feature type="domain" description="Myb/SANT-like DNA-binding" evidence="6">
    <location>
        <begin position="9"/>
        <end position="86"/>
    </location>
</feature>
<evidence type="ECO:0000256" key="5">
    <source>
        <dbReference type="ARBA" id="ARBA00025466"/>
    </source>
</evidence>
<gene>
    <name evidence="7" type="ORF">FWK35_00026013</name>
</gene>
<dbReference type="PANTHER" id="PTHR23098">
    <property type="entry name" value="AGAP001331-PA-RELATED"/>
    <property type="match status" value="1"/>
</dbReference>
<dbReference type="OrthoDB" id="7543230at2759"/>
<keyword evidence="3" id="KW-0805">Transcription regulation</keyword>
<name>A0A6G0W039_APHCR</name>
<reference evidence="7 8" key="1">
    <citation type="submission" date="2019-08" db="EMBL/GenBank/DDBJ databases">
        <title>Whole genome of Aphis craccivora.</title>
        <authorList>
            <person name="Voronova N.V."/>
            <person name="Shulinski R.S."/>
            <person name="Bandarenka Y.V."/>
            <person name="Zhorov D.G."/>
            <person name="Warner D."/>
        </authorList>
    </citation>
    <scope>NUCLEOTIDE SEQUENCE [LARGE SCALE GENOMIC DNA]</scope>
    <source>
        <strain evidence="7">180601</strain>
        <tissue evidence="7">Whole Body</tissue>
    </source>
</reference>
<evidence type="ECO:0000256" key="2">
    <source>
        <dbReference type="ARBA" id="ARBA00016807"/>
    </source>
</evidence>
<dbReference type="GO" id="GO:0005634">
    <property type="term" value="C:nucleus"/>
    <property type="evidence" value="ECO:0007669"/>
    <property type="project" value="TreeGrafter"/>
</dbReference>
<accession>A0A6G0W039</accession>
<comment type="function">
    <text evidence="5">Involved in transvection phenomena (= synapsis-dependent gene expression), where the synaptic pairing of chromosomes carrying genes with which zeste interacts influences the expression of these genes. Zeste binds to DNA and stimulates transcription from a nearby promoter.</text>
</comment>
<dbReference type="PANTHER" id="PTHR23098:SF16">
    <property type="entry name" value="REGULATORY PROTEIN ZESTE"/>
    <property type="match status" value="1"/>
</dbReference>
<dbReference type="AlphaFoldDB" id="A0A6G0W039"/>
<evidence type="ECO:0000256" key="3">
    <source>
        <dbReference type="ARBA" id="ARBA00023015"/>
    </source>
</evidence>
<dbReference type="InterPro" id="IPR028002">
    <property type="entry name" value="Myb_DNA-bind_5"/>
</dbReference>
<evidence type="ECO:0000256" key="4">
    <source>
        <dbReference type="ARBA" id="ARBA00023163"/>
    </source>
</evidence>
<evidence type="ECO:0000313" key="8">
    <source>
        <dbReference type="Proteomes" id="UP000478052"/>
    </source>
</evidence>
<evidence type="ECO:0000256" key="1">
    <source>
        <dbReference type="ARBA" id="ARBA00011764"/>
    </source>
</evidence>
<protein>
    <recommendedName>
        <fullName evidence="2">Regulatory protein zeste</fullName>
    </recommendedName>
</protein>
<comment type="subunit">
    <text evidence="1">Self-associates forming complexes of several hundred monomers.</text>
</comment>
<comment type="caution">
    <text evidence="7">The sequence shown here is derived from an EMBL/GenBank/DDBJ whole genome shotgun (WGS) entry which is preliminary data.</text>
</comment>
<proteinExistence type="predicted"/>